<dbReference type="AlphaFoldDB" id="A0A2T0KIW0"/>
<evidence type="ECO:0000256" key="1">
    <source>
        <dbReference type="SAM" id="MobiDB-lite"/>
    </source>
</evidence>
<feature type="region of interest" description="Disordered" evidence="1">
    <location>
        <begin position="154"/>
        <end position="173"/>
    </location>
</feature>
<evidence type="ECO:0000313" key="2">
    <source>
        <dbReference type="EMBL" id="PRX23457.1"/>
    </source>
</evidence>
<name>A0A2T0KIW0_9ACTN</name>
<evidence type="ECO:0000313" key="3">
    <source>
        <dbReference type="Proteomes" id="UP000239415"/>
    </source>
</evidence>
<keyword evidence="3" id="KW-1185">Reference proteome</keyword>
<dbReference type="EMBL" id="PVMZ01000003">
    <property type="protein sequence ID" value="PRX23457.1"/>
    <property type="molecule type" value="Genomic_DNA"/>
</dbReference>
<sequence>MAIIPGLPVTPSSLDDIDERIPATTVKTTSETRTSTTTLANDGELFGITLTPGIWEVDMLLAMIGGAGAIAIKTRWSFTGTWNVPVRYVTGPTAANTTGPNGAVSTQTALYAANVDAVYGLTSSAIWQGVREQSRWVEVTVTGLLSLQWAPNVSSATSGGLRQSSTVTVRKIS</sequence>
<gene>
    <name evidence="2" type="ORF">CLV67_103205</name>
</gene>
<accession>A0A2T0KIW0</accession>
<comment type="caution">
    <text evidence="2">The sequence shown here is derived from an EMBL/GenBank/DDBJ whole genome shotgun (WGS) entry which is preliminary data.</text>
</comment>
<dbReference type="Proteomes" id="UP000239415">
    <property type="component" value="Unassembled WGS sequence"/>
</dbReference>
<proteinExistence type="predicted"/>
<reference evidence="2 3" key="1">
    <citation type="submission" date="2018-03" db="EMBL/GenBank/DDBJ databases">
        <title>Genomic Encyclopedia of Archaeal and Bacterial Type Strains, Phase II (KMG-II): from individual species to whole genera.</title>
        <authorList>
            <person name="Goeker M."/>
        </authorList>
    </citation>
    <scope>NUCLEOTIDE SEQUENCE [LARGE SCALE GENOMIC DNA]</scope>
    <source>
        <strain evidence="2 3">DSM 43146</strain>
    </source>
</reference>
<dbReference type="RefSeq" id="WP_106316655.1">
    <property type="nucleotide sequence ID" value="NZ_BOMO01000041.1"/>
</dbReference>
<organism evidence="2 3">
    <name type="scientific">Actinoplanes italicus</name>
    <dbReference type="NCBI Taxonomy" id="113567"/>
    <lineage>
        <taxon>Bacteria</taxon>
        <taxon>Bacillati</taxon>
        <taxon>Actinomycetota</taxon>
        <taxon>Actinomycetes</taxon>
        <taxon>Micromonosporales</taxon>
        <taxon>Micromonosporaceae</taxon>
        <taxon>Actinoplanes</taxon>
    </lineage>
</organism>
<protein>
    <submittedName>
        <fullName evidence="2">Uncharacterized protein</fullName>
    </submittedName>
</protein>